<evidence type="ECO:0000256" key="2">
    <source>
        <dbReference type="ARBA" id="ARBA00022833"/>
    </source>
</evidence>
<gene>
    <name evidence="7" type="ORF">B5C08_01695</name>
</gene>
<comment type="caution">
    <text evidence="7">The sequence shown here is derived from an EMBL/GenBank/DDBJ whole genome shotgun (WGS) entry which is preliminary data.</text>
</comment>
<evidence type="ECO:0000313" key="7">
    <source>
        <dbReference type="EMBL" id="PCF56773.1"/>
    </source>
</evidence>
<accession>A0A2A4GYZ1</accession>
<dbReference type="EMBL" id="MWUU01000002">
    <property type="protein sequence ID" value="PCF56773.1"/>
    <property type="molecule type" value="Genomic_DNA"/>
</dbReference>
<reference evidence="7 8" key="1">
    <citation type="journal article" date="2017" name="PLoS ONE">
        <title>Development of a real-time PCR for detection of Staphylococcus pseudintermedius using a novel automated comparison of whole-genome sequences.</title>
        <authorList>
            <person name="Verstappen K.M."/>
            <person name="Huijbregts L."/>
            <person name="Spaninks M."/>
            <person name="Wagenaar J.A."/>
            <person name="Fluit A.C."/>
            <person name="Duim B."/>
        </authorList>
    </citation>
    <scope>NUCLEOTIDE SEQUENCE [LARGE SCALE GENOMIC DNA]</scope>
    <source>
        <strain evidence="7 8">215070706401-1</strain>
    </source>
</reference>
<dbReference type="Gene3D" id="3.20.20.140">
    <property type="entry name" value="Metal-dependent hydrolases"/>
    <property type="match status" value="1"/>
</dbReference>
<dbReference type="GO" id="GO:0047596">
    <property type="term" value="F:6-methylsalicylate decarboxylase activity"/>
    <property type="evidence" value="ECO:0007669"/>
    <property type="project" value="UniProtKB-EC"/>
</dbReference>
<sequence>MKKIDLHSHYFSPGFIKYLDEYFDGKGAGVATPPFSIEGYLKFMEEMEIDYGVLSIAGPHHSAAPDDVMIEVNEEANAYGGELVKKYPEKIGLFASLPIPHVDASIQAIDRALDVHQAVGFTLPSHARGIYLGDPSLDPIFEKLNERHAIVAIHPNEPQPINPSIKKKVFTPLMEFFFDTTRAIVYMNQNRTFSKFPNIKWIVPHSGALLPVIAQRIDMGNAIFEYEEQPDDILKTMNNLYFDLAGKVLPQQLPMLLQMADENRIVYGSDTPYTIEPVVKNLTDEILTTDLITNEQKEKFMYQNAETLLGR</sequence>
<organism evidence="7 8">
    <name type="scientific">Staphylococcus delphini</name>
    <dbReference type="NCBI Taxonomy" id="53344"/>
    <lineage>
        <taxon>Bacteria</taxon>
        <taxon>Bacillati</taxon>
        <taxon>Bacillota</taxon>
        <taxon>Bacilli</taxon>
        <taxon>Bacillales</taxon>
        <taxon>Staphylococcaceae</taxon>
        <taxon>Staphylococcus</taxon>
        <taxon>Staphylococcus intermedius group</taxon>
    </lineage>
</organism>
<dbReference type="RefSeq" id="WP_096591359.1">
    <property type="nucleotide sequence ID" value="NZ_MWRM01000006.1"/>
</dbReference>
<keyword evidence="7" id="KW-0378">Hydrolase</keyword>
<dbReference type="Pfam" id="PF04909">
    <property type="entry name" value="Amidohydro_2"/>
    <property type="match status" value="1"/>
</dbReference>
<dbReference type="GO" id="GO:0005829">
    <property type="term" value="C:cytosol"/>
    <property type="evidence" value="ECO:0007669"/>
    <property type="project" value="TreeGrafter"/>
</dbReference>
<evidence type="ECO:0000259" key="6">
    <source>
        <dbReference type="Pfam" id="PF04909"/>
    </source>
</evidence>
<dbReference type="PANTHER" id="PTHR21240">
    <property type="entry name" value="2-AMINO-3-CARBOXYLMUCONATE-6-SEMIALDEHYDE DECARBOXYLASE"/>
    <property type="match status" value="1"/>
</dbReference>
<dbReference type="GO" id="GO:0019748">
    <property type="term" value="P:secondary metabolic process"/>
    <property type="evidence" value="ECO:0007669"/>
    <property type="project" value="TreeGrafter"/>
</dbReference>
<evidence type="ECO:0000256" key="4">
    <source>
        <dbReference type="ARBA" id="ARBA00036832"/>
    </source>
</evidence>
<protein>
    <recommendedName>
        <fullName evidence="5">6-methylsalicylate decarboxylase</fullName>
        <ecNumber evidence="5">4.1.1.52</ecNumber>
    </recommendedName>
</protein>
<dbReference type="CDD" id="cd01292">
    <property type="entry name" value="metallo-dependent_hydrolases"/>
    <property type="match status" value="1"/>
</dbReference>
<dbReference type="SUPFAM" id="SSF51556">
    <property type="entry name" value="Metallo-dependent hydrolases"/>
    <property type="match status" value="1"/>
</dbReference>
<dbReference type="Proteomes" id="UP000218335">
    <property type="component" value="Unassembled WGS sequence"/>
</dbReference>
<comment type="catalytic activity">
    <reaction evidence="4">
        <text>6-methylsalicylate + H(+) = 3-methylphenol + CO2</text>
        <dbReference type="Rhea" id="RHEA:23112"/>
        <dbReference type="ChEBI" id="CHEBI:15378"/>
        <dbReference type="ChEBI" id="CHEBI:16526"/>
        <dbReference type="ChEBI" id="CHEBI:17231"/>
        <dbReference type="ChEBI" id="CHEBI:36658"/>
        <dbReference type="EC" id="4.1.1.52"/>
    </reaction>
    <physiologicalReaction direction="left-to-right" evidence="4">
        <dbReference type="Rhea" id="RHEA:23113"/>
    </physiologicalReaction>
</comment>
<dbReference type="InterPro" id="IPR032465">
    <property type="entry name" value="ACMSD"/>
</dbReference>
<evidence type="ECO:0000256" key="1">
    <source>
        <dbReference type="ARBA" id="ARBA00022723"/>
    </source>
</evidence>
<evidence type="ECO:0000256" key="3">
    <source>
        <dbReference type="ARBA" id="ARBA00023239"/>
    </source>
</evidence>
<keyword evidence="3" id="KW-0456">Lyase</keyword>
<dbReference type="PANTHER" id="PTHR21240:SF29">
    <property type="entry name" value="AMIDOHYDROLASE-RELATED DOMAIN-CONTAINING PROTEIN"/>
    <property type="match status" value="1"/>
</dbReference>
<name>A0A2A4GYZ1_9STAP</name>
<proteinExistence type="predicted"/>
<keyword evidence="1" id="KW-0479">Metal-binding</keyword>
<feature type="domain" description="Amidohydrolase-related" evidence="6">
    <location>
        <begin position="4"/>
        <end position="311"/>
    </location>
</feature>
<dbReference type="EC" id="4.1.1.52" evidence="5"/>
<dbReference type="InterPro" id="IPR032466">
    <property type="entry name" value="Metal_Hydrolase"/>
</dbReference>
<dbReference type="InterPro" id="IPR006680">
    <property type="entry name" value="Amidohydro-rel"/>
</dbReference>
<keyword evidence="2" id="KW-0862">Zinc</keyword>
<evidence type="ECO:0000313" key="8">
    <source>
        <dbReference type="Proteomes" id="UP000218335"/>
    </source>
</evidence>
<dbReference type="AlphaFoldDB" id="A0A2A4GYZ1"/>
<dbReference type="GO" id="GO:0016787">
    <property type="term" value="F:hydrolase activity"/>
    <property type="evidence" value="ECO:0007669"/>
    <property type="project" value="UniProtKB-KW"/>
</dbReference>
<evidence type="ECO:0000256" key="5">
    <source>
        <dbReference type="ARBA" id="ARBA00038889"/>
    </source>
</evidence>
<dbReference type="GO" id="GO:0046872">
    <property type="term" value="F:metal ion binding"/>
    <property type="evidence" value="ECO:0007669"/>
    <property type="project" value="UniProtKB-KW"/>
</dbReference>